<dbReference type="InterPro" id="IPR020449">
    <property type="entry name" value="Tscrpt_reg_AraC-type_HTH"/>
</dbReference>
<organism evidence="6 7">
    <name type="scientific">Candidatus Avoscillospira stercoripullorum</name>
    <dbReference type="NCBI Taxonomy" id="2840709"/>
    <lineage>
        <taxon>Bacteria</taxon>
        <taxon>Bacillati</taxon>
        <taxon>Bacillota</taxon>
        <taxon>Clostridia</taxon>
        <taxon>Eubacteriales</taxon>
        <taxon>Oscillospiraceae</taxon>
        <taxon>Oscillospiraceae incertae sedis</taxon>
        <taxon>Candidatus Avoscillospira</taxon>
    </lineage>
</organism>
<evidence type="ECO:0000313" key="7">
    <source>
        <dbReference type="Proteomes" id="UP000824258"/>
    </source>
</evidence>
<evidence type="ECO:0000256" key="4">
    <source>
        <dbReference type="ARBA" id="ARBA00023163"/>
    </source>
</evidence>
<sequence length="288" mass="32765">MNQPLLSNCVQQVLVDNVLEQVFPDHFHFSTHLHRSIELMICLSGCVIIPILGEPHSISAGEYLVVFPDIPHSNDVRQGKSRVLQTHFHSQSFQPAWNPAMPMSDSAFSVELSLGNRKFFRGKSSPQLEACVRGLQAELGAQRDYESEMIRLYLAQMGLIFSRDLMAQSEQEGRRELYENPYLMEAVLYINEHFCDKLTVSEVAQAVGVSARYLTRLFQEHLNLGVSTYITYVRISKAIDFKHQNPQYPLTDLALDMGFGSQQHFSKVFKERMGVSPKKYFSIGTVVD</sequence>
<dbReference type="InterPro" id="IPR050204">
    <property type="entry name" value="AraC_XylS_family_regulators"/>
</dbReference>
<keyword evidence="3" id="KW-0238">DNA-binding</keyword>
<dbReference type="Pfam" id="PF12833">
    <property type="entry name" value="HTH_18"/>
    <property type="match status" value="1"/>
</dbReference>
<name>A0A9D1D7W3_9FIRM</name>
<dbReference type="AlphaFoldDB" id="A0A9D1D7W3"/>
<reference evidence="6" key="2">
    <citation type="journal article" date="2021" name="PeerJ">
        <title>Extensive microbial diversity within the chicken gut microbiome revealed by metagenomics and culture.</title>
        <authorList>
            <person name="Gilroy R."/>
            <person name="Ravi A."/>
            <person name="Getino M."/>
            <person name="Pursley I."/>
            <person name="Horton D.L."/>
            <person name="Alikhan N.F."/>
            <person name="Baker D."/>
            <person name="Gharbi K."/>
            <person name="Hall N."/>
            <person name="Watson M."/>
            <person name="Adriaenssens E.M."/>
            <person name="Foster-Nyarko E."/>
            <person name="Jarju S."/>
            <person name="Secka A."/>
            <person name="Antonio M."/>
            <person name="Oren A."/>
            <person name="Chaudhuri R.R."/>
            <person name="La Ragione R."/>
            <person name="Hildebrand F."/>
            <person name="Pallen M.J."/>
        </authorList>
    </citation>
    <scope>NUCLEOTIDE SEQUENCE</scope>
    <source>
        <strain evidence="6">ChiHjej9B8-7071</strain>
    </source>
</reference>
<comment type="caution">
    <text evidence="6">The sequence shown here is derived from an EMBL/GenBank/DDBJ whole genome shotgun (WGS) entry which is preliminary data.</text>
</comment>
<dbReference type="InterPro" id="IPR018060">
    <property type="entry name" value="HTH_AraC"/>
</dbReference>
<keyword evidence="1" id="KW-0963">Cytoplasm</keyword>
<dbReference type="PANTHER" id="PTHR46796">
    <property type="entry name" value="HTH-TYPE TRANSCRIPTIONAL ACTIVATOR RHAS-RELATED"/>
    <property type="match status" value="1"/>
</dbReference>
<dbReference type="GO" id="GO:0003700">
    <property type="term" value="F:DNA-binding transcription factor activity"/>
    <property type="evidence" value="ECO:0007669"/>
    <property type="project" value="InterPro"/>
</dbReference>
<dbReference type="InterPro" id="IPR009057">
    <property type="entry name" value="Homeodomain-like_sf"/>
</dbReference>
<dbReference type="Gene3D" id="1.10.10.60">
    <property type="entry name" value="Homeodomain-like"/>
    <property type="match status" value="2"/>
</dbReference>
<dbReference type="InterPro" id="IPR037923">
    <property type="entry name" value="HTH-like"/>
</dbReference>
<feature type="domain" description="HTH araC/xylS-type" evidence="5">
    <location>
        <begin position="184"/>
        <end position="283"/>
    </location>
</feature>
<dbReference type="Proteomes" id="UP000824258">
    <property type="component" value="Unassembled WGS sequence"/>
</dbReference>
<dbReference type="PRINTS" id="PR00032">
    <property type="entry name" value="HTHARAC"/>
</dbReference>
<keyword evidence="2" id="KW-0805">Transcription regulation</keyword>
<evidence type="ECO:0000256" key="3">
    <source>
        <dbReference type="ARBA" id="ARBA00023125"/>
    </source>
</evidence>
<dbReference type="SUPFAM" id="SSF51215">
    <property type="entry name" value="Regulatory protein AraC"/>
    <property type="match status" value="1"/>
</dbReference>
<dbReference type="PROSITE" id="PS01124">
    <property type="entry name" value="HTH_ARAC_FAMILY_2"/>
    <property type="match status" value="1"/>
</dbReference>
<evidence type="ECO:0000256" key="2">
    <source>
        <dbReference type="ARBA" id="ARBA00023015"/>
    </source>
</evidence>
<reference evidence="6" key="1">
    <citation type="submission" date="2020-10" db="EMBL/GenBank/DDBJ databases">
        <authorList>
            <person name="Gilroy R."/>
        </authorList>
    </citation>
    <scope>NUCLEOTIDE SEQUENCE</scope>
    <source>
        <strain evidence="6">ChiHjej9B8-7071</strain>
    </source>
</reference>
<protein>
    <submittedName>
        <fullName evidence="6">Helix-turn-helix domain-containing protein</fullName>
    </submittedName>
</protein>
<dbReference type="Gene3D" id="2.60.120.10">
    <property type="entry name" value="Jelly Rolls"/>
    <property type="match status" value="1"/>
</dbReference>
<evidence type="ECO:0000259" key="5">
    <source>
        <dbReference type="PROSITE" id="PS01124"/>
    </source>
</evidence>
<dbReference type="InterPro" id="IPR014710">
    <property type="entry name" value="RmlC-like_jellyroll"/>
</dbReference>
<gene>
    <name evidence="6" type="ORF">IAA70_08610</name>
</gene>
<dbReference type="SMART" id="SM00342">
    <property type="entry name" value="HTH_ARAC"/>
    <property type="match status" value="1"/>
</dbReference>
<dbReference type="SUPFAM" id="SSF46689">
    <property type="entry name" value="Homeodomain-like"/>
    <property type="match status" value="2"/>
</dbReference>
<dbReference type="GO" id="GO:0043565">
    <property type="term" value="F:sequence-specific DNA binding"/>
    <property type="evidence" value="ECO:0007669"/>
    <property type="project" value="InterPro"/>
</dbReference>
<evidence type="ECO:0000313" key="6">
    <source>
        <dbReference type="EMBL" id="HIR10452.1"/>
    </source>
</evidence>
<dbReference type="PANTHER" id="PTHR46796:SF13">
    <property type="entry name" value="HTH-TYPE TRANSCRIPTIONAL ACTIVATOR RHAS"/>
    <property type="match status" value="1"/>
</dbReference>
<accession>A0A9D1D7W3</accession>
<dbReference type="EMBL" id="DVGD01000287">
    <property type="protein sequence ID" value="HIR10452.1"/>
    <property type="molecule type" value="Genomic_DNA"/>
</dbReference>
<evidence type="ECO:0000256" key="1">
    <source>
        <dbReference type="ARBA" id="ARBA00022490"/>
    </source>
</evidence>
<proteinExistence type="predicted"/>
<keyword evidence="4" id="KW-0804">Transcription</keyword>